<evidence type="ECO:0000313" key="3">
    <source>
        <dbReference type="Proteomes" id="UP000033566"/>
    </source>
</evidence>
<keyword evidence="3" id="KW-1185">Reference proteome</keyword>
<dbReference type="RefSeq" id="WP_035105670.1">
    <property type="nucleotide sequence ID" value="NZ_CP011311.1"/>
</dbReference>
<evidence type="ECO:0000259" key="1">
    <source>
        <dbReference type="Pfam" id="PF02589"/>
    </source>
</evidence>
<feature type="domain" description="LUD" evidence="1">
    <location>
        <begin position="87"/>
        <end position="204"/>
    </location>
</feature>
<name>A0A0F6QWF7_9CORY</name>
<dbReference type="STRING" id="161896.UL81_04815"/>
<evidence type="ECO:0000313" key="2">
    <source>
        <dbReference type="EMBL" id="AKE38935.1"/>
    </source>
</evidence>
<dbReference type="KEGG" id="ccj:UL81_04815"/>
<dbReference type="AlphaFoldDB" id="A0A0F6QWF7"/>
<protein>
    <recommendedName>
        <fullName evidence="1">LUD domain-containing protein</fullName>
    </recommendedName>
</protein>
<dbReference type="PANTHER" id="PTHR43682">
    <property type="entry name" value="LACTATE UTILIZATION PROTEIN C"/>
    <property type="match status" value="1"/>
</dbReference>
<dbReference type="SUPFAM" id="SSF100950">
    <property type="entry name" value="NagB/RpiA/CoA transferase-like"/>
    <property type="match status" value="1"/>
</dbReference>
<dbReference type="EMBL" id="CP011311">
    <property type="protein sequence ID" value="AKE38935.1"/>
    <property type="molecule type" value="Genomic_DNA"/>
</dbReference>
<proteinExistence type="predicted"/>
<dbReference type="PANTHER" id="PTHR43682:SF1">
    <property type="entry name" value="LACTATE UTILIZATION PROTEIN C"/>
    <property type="match status" value="1"/>
</dbReference>
<dbReference type="HOGENOM" id="CLU_090664_0_0_11"/>
<dbReference type="Pfam" id="PF02589">
    <property type="entry name" value="LUD_dom"/>
    <property type="match status" value="1"/>
</dbReference>
<dbReference type="InterPro" id="IPR037171">
    <property type="entry name" value="NagB/RpiA_transferase-like"/>
</dbReference>
<accession>A0A0F6QWF7</accession>
<dbReference type="InterPro" id="IPR003741">
    <property type="entry name" value="LUD_dom"/>
</dbReference>
<dbReference type="PATRIC" id="fig|161896.4.peg.946"/>
<organism evidence="2 3">
    <name type="scientific">Corynebacterium camporealensis</name>
    <dbReference type="NCBI Taxonomy" id="161896"/>
    <lineage>
        <taxon>Bacteria</taxon>
        <taxon>Bacillati</taxon>
        <taxon>Actinomycetota</taxon>
        <taxon>Actinomycetes</taxon>
        <taxon>Mycobacteriales</taxon>
        <taxon>Corynebacteriaceae</taxon>
        <taxon>Corynebacterium</taxon>
    </lineage>
</organism>
<sequence>MSAKTEILSRIRSAQKQAGLPKSVEVPRDYRRESDLGADELRELLIDRLEDYKATVKITEEGNLASLLQELLGNYNEVVYAEGMDAQLFDGISGARPDDRNSDPRELNSADAVVTESLVACAQTGTIVIEANELCGRRALTLVPDRHVCIVRGDNTVYGIPEVISAMHPDRPTTWISGPSATSDIELSRVEGVHGPRELTVVIVK</sequence>
<dbReference type="Gene3D" id="3.40.50.10420">
    <property type="entry name" value="NagB/RpiA/CoA transferase-like"/>
    <property type="match status" value="1"/>
</dbReference>
<gene>
    <name evidence="2" type="ORF">UL81_04815</name>
</gene>
<dbReference type="Proteomes" id="UP000033566">
    <property type="component" value="Chromosome"/>
</dbReference>
<reference evidence="2 3" key="1">
    <citation type="journal article" date="2015" name="Genome Announc.">
        <title>Complete Genome Sequence of Corynebacterium camporealensis DSM 44610, Isolated from the Milk of a Manchega Sheep with Subclinical Mastitis.</title>
        <authorList>
            <person name="Ruckert C."/>
            <person name="Albersmeier A."/>
            <person name="Winkler A."/>
            <person name="Tauch A."/>
        </authorList>
    </citation>
    <scope>NUCLEOTIDE SEQUENCE [LARGE SCALE GENOMIC DNA]</scope>
    <source>
        <strain evidence="2 3">DSM 44610</strain>
    </source>
</reference>
<dbReference type="OrthoDB" id="9794187at2"/>
<dbReference type="InterPro" id="IPR024185">
    <property type="entry name" value="FTHF_cligase-like_sf"/>
</dbReference>